<evidence type="ECO:0000313" key="2">
    <source>
        <dbReference type="EMBL" id="KPM33486.1"/>
    </source>
</evidence>
<dbReference type="Gene3D" id="1.25.40.10">
    <property type="entry name" value="Tetratricopeptide repeat domain"/>
    <property type="match status" value="1"/>
</dbReference>
<proteinExistence type="predicted"/>
<dbReference type="InterPro" id="IPR030887">
    <property type="entry name" value="Beta-barrel_YaiO"/>
</dbReference>
<keyword evidence="3" id="KW-1185">Reference proteome</keyword>
<dbReference type="Pfam" id="PF14559">
    <property type="entry name" value="TPR_19"/>
    <property type="match status" value="1"/>
</dbReference>
<gene>
    <name evidence="2" type="ORF">I595_389</name>
</gene>
<feature type="domain" description="YaiO beta-barrel" evidence="1">
    <location>
        <begin position="143"/>
        <end position="312"/>
    </location>
</feature>
<sequence>MAQRIEDADAYFLKIRDIAFQGEYQTARDSLNQLLQSYPGYTDASLLIAKTHSWEGNYDLARKGFNRISSKEKDQEAIWEASVRNELYAQNWNIALGLANKGLKHLPQSKSLQALRNKALQGISGQQQIAVRMKSDKKKEQQKNKVGLASWMELYDVVFEPMYYTTVEYHLKTTHTIIIPRINLSQRFGIQGAQYELDAYPTFSEKYHGYANYGYSNAPTYPRHRAAAEVFRELPNAFEASLGARYLQFEEDRVPIFTGSLGMYRGDYYVSARPYFAPRGKEVSVSGTILARKYLKTAENYFGLQFTYGFDSEFSQFVVGNQVLSETLVFLDAQNLRLEYQFTNRANDHVYNTFVGLTRQELAFNSGNFFFAATIGFQYQLKF</sequence>
<reference evidence="2 3" key="1">
    <citation type="submission" date="2015-09" db="EMBL/GenBank/DDBJ databases">
        <title>Genome sequence of the marine flavobacterium Croceitalea dokdonensis DOKDO 023 that contains proton- and sodium-pumping rhodopsins.</title>
        <authorList>
            <person name="Kwon S.-K."/>
            <person name="Lee H.K."/>
            <person name="Kwak M.-J."/>
            <person name="Kim J.F."/>
        </authorList>
    </citation>
    <scope>NUCLEOTIDE SEQUENCE [LARGE SCALE GENOMIC DNA]</scope>
    <source>
        <strain evidence="2 3">DOKDO 023</strain>
    </source>
</reference>
<dbReference type="Pfam" id="PF19413">
    <property type="entry name" value="YaiO"/>
    <property type="match status" value="1"/>
</dbReference>
<evidence type="ECO:0000259" key="1">
    <source>
        <dbReference type="Pfam" id="PF19413"/>
    </source>
</evidence>
<evidence type="ECO:0000313" key="3">
    <source>
        <dbReference type="Proteomes" id="UP000050280"/>
    </source>
</evidence>
<protein>
    <recommendedName>
        <fullName evidence="1">YaiO beta-barrel domain-containing protein</fullName>
    </recommendedName>
</protein>
<dbReference type="STRING" id="1300341.I595_389"/>
<dbReference type="SUPFAM" id="SSF48452">
    <property type="entry name" value="TPR-like"/>
    <property type="match status" value="1"/>
</dbReference>
<comment type="caution">
    <text evidence="2">The sequence shown here is derived from an EMBL/GenBank/DDBJ whole genome shotgun (WGS) entry which is preliminary data.</text>
</comment>
<dbReference type="EMBL" id="LDJX01000001">
    <property type="protein sequence ID" value="KPM33486.1"/>
    <property type="molecule type" value="Genomic_DNA"/>
</dbReference>
<name>A0A0P7AIR7_9FLAO</name>
<dbReference type="InterPro" id="IPR011990">
    <property type="entry name" value="TPR-like_helical_dom_sf"/>
</dbReference>
<accession>A0A0P7AIR7</accession>
<dbReference type="NCBIfam" id="TIGR04390">
    <property type="entry name" value="OMP_YaiO_dom"/>
    <property type="match status" value="1"/>
</dbReference>
<organism evidence="2 3">
    <name type="scientific">Croceitalea dokdonensis DOKDO 023</name>
    <dbReference type="NCBI Taxonomy" id="1300341"/>
    <lineage>
        <taxon>Bacteria</taxon>
        <taxon>Pseudomonadati</taxon>
        <taxon>Bacteroidota</taxon>
        <taxon>Flavobacteriia</taxon>
        <taxon>Flavobacteriales</taxon>
        <taxon>Flavobacteriaceae</taxon>
        <taxon>Croceitalea</taxon>
    </lineage>
</organism>
<dbReference type="Proteomes" id="UP000050280">
    <property type="component" value="Unassembled WGS sequence"/>
</dbReference>
<dbReference type="AlphaFoldDB" id="A0A0P7AIR7"/>